<feature type="compositionally biased region" description="Polar residues" evidence="3">
    <location>
        <begin position="17"/>
        <end position="28"/>
    </location>
</feature>
<feature type="compositionally biased region" description="Low complexity" evidence="3">
    <location>
        <begin position="679"/>
        <end position="692"/>
    </location>
</feature>
<evidence type="ECO:0008006" key="7">
    <source>
        <dbReference type="Google" id="ProtNLM"/>
    </source>
</evidence>
<dbReference type="AlphaFoldDB" id="A0A0X3PQI5"/>
<evidence type="ECO:0000256" key="2">
    <source>
        <dbReference type="SAM" id="Coils"/>
    </source>
</evidence>
<dbReference type="Pfam" id="PF01846">
    <property type="entry name" value="FF"/>
    <property type="match status" value="2"/>
</dbReference>
<organism evidence="6">
    <name type="scientific">Schistocephalus solidus</name>
    <name type="common">Tapeworm</name>
    <dbReference type="NCBI Taxonomy" id="70667"/>
    <lineage>
        <taxon>Eukaryota</taxon>
        <taxon>Metazoa</taxon>
        <taxon>Spiralia</taxon>
        <taxon>Lophotrochozoa</taxon>
        <taxon>Platyhelminthes</taxon>
        <taxon>Cestoda</taxon>
        <taxon>Eucestoda</taxon>
        <taxon>Diphyllobothriidea</taxon>
        <taxon>Diphyllobothriidae</taxon>
        <taxon>Schistocephalus</taxon>
    </lineage>
</organism>
<accession>A0A0X3PQI5</accession>
<dbReference type="FunFam" id="2.20.70.10:FF:000049">
    <property type="entry name" value="Transcription elongation regulator 1-like"/>
    <property type="match status" value="1"/>
</dbReference>
<dbReference type="InterPro" id="IPR057565">
    <property type="entry name" value="WW_TCRG1_3rd"/>
</dbReference>
<feature type="coiled-coil region" evidence="2">
    <location>
        <begin position="937"/>
        <end position="968"/>
    </location>
</feature>
<feature type="domain" description="FF" evidence="5">
    <location>
        <begin position="950"/>
        <end position="1005"/>
    </location>
</feature>
<feature type="compositionally biased region" description="Pro residues" evidence="3">
    <location>
        <begin position="242"/>
        <end position="253"/>
    </location>
</feature>
<feature type="compositionally biased region" description="Low complexity" evidence="3">
    <location>
        <begin position="189"/>
        <end position="199"/>
    </location>
</feature>
<dbReference type="CDD" id="cd00201">
    <property type="entry name" value="WW"/>
    <property type="match status" value="3"/>
</dbReference>
<feature type="compositionally biased region" description="Polar residues" evidence="3">
    <location>
        <begin position="223"/>
        <end position="237"/>
    </location>
</feature>
<feature type="compositionally biased region" description="Basic and acidic residues" evidence="3">
    <location>
        <begin position="801"/>
        <end position="820"/>
    </location>
</feature>
<dbReference type="PROSITE" id="PS01159">
    <property type="entry name" value="WW_DOMAIN_1"/>
    <property type="match status" value="2"/>
</dbReference>
<feature type="domain" description="WW" evidence="4">
    <location>
        <begin position="535"/>
        <end position="562"/>
    </location>
</feature>
<dbReference type="InterPro" id="IPR036517">
    <property type="entry name" value="FF_domain_sf"/>
</dbReference>
<feature type="compositionally biased region" description="Polar residues" evidence="3">
    <location>
        <begin position="649"/>
        <end position="671"/>
    </location>
</feature>
<protein>
    <recommendedName>
        <fullName evidence="7">Transcription elongation regulator 1</fullName>
    </recommendedName>
</protein>
<dbReference type="Pfam" id="PF00397">
    <property type="entry name" value="WW"/>
    <property type="match status" value="2"/>
</dbReference>
<dbReference type="PROSITE" id="PS51676">
    <property type="entry name" value="FF"/>
    <property type="match status" value="2"/>
</dbReference>
<reference evidence="6" key="1">
    <citation type="submission" date="2016-01" db="EMBL/GenBank/DDBJ databases">
        <title>Reference transcriptome for the parasite Schistocephalus solidus: insights into the molecular evolution of parasitism.</title>
        <authorList>
            <person name="Hebert F.O."/>
            <person name="Grambauer S."/>
            <person name="Barber I."/>
            <person name="Landry C.R."/>
            <person name="Aubin-Horth N."/>
        </authorList>
    </citation>
    <scope>NUCLEOTIDE SEQUENCE</scope>
</reference>
<dbReference type="InterPro" id="IPR045148">
    <property type="entry name" value="TCRG1-like"/>
</dbReference>
<feature type="region of interest" description="Disordered" evidence="3">
    <location>
        <begin position="745"/>
        <end position="873"/>
    </location>
</feature>
<dbReference type="InterPro" id="IPR036020">
    <property type="entry name" value="WW_dom_sf"/>
</dbReference>
<feature type="region of interest" description="Disordered" evidence="3">
    <location>
        <begin position="1"/>
        <end position="421"/>
    </location>
</feature>
<dbReference type="GO" id="GO:0070063">
    <property type="term" value="F:RNA polymerase binding"/>
    <property type="evidence" value="ECO:0007669"/>
    <property type="project" value="InterPro"/>
</dbReference>
<keyword evidence="1" id="KW-0677">Repeat</keyword>
<dbReference type="PROSITE" id="PS50020">
    <property type="entry name" value="WW_DOMAIN_2"/>
    <property type="match status" value="3"/>
</dbReference>
<dbReference type="PANTHER" id="PTHR15377:SF3">
    <property type="entry name" value="WW DOMAIN-CONTAINING PROTEIN"/>
    <property type="match status" value="1"/>
</dbReference>
<dbReference type="EMBL" id="GEEE01013779">
    <property type="protein sequence ID" value="JAP49446.1"/>
    <property type="molecule type" value="Transcribed_RNA"/>
</dbReference>
<feature type="compositionally biased region" description="Polar residues" evidence="3">
    <location>
        <begin position="394"/>
        <end position="414"/>
    </location>
</feature>
<keyword evidence="2" id="KW-0175">Coiled coil</keyword>
<dbReference type="GO" id="GO:0005634">
    <property type="term" value="C:nucleus"/>
    <property type="evidence" value="ECO:0007669"/>
    <property type="project" value="TreeGrafter"/>
</dbReference>
<name>A0A0X3PQI5_SCHSO</name>
<feature type="compositionally biased region" description="Low complexity" evidence="3">
    <location>
        <begin position="376"/>
        <end position="393"/>
    </location>
</feature>
<feature type="compositionally biased region" description="Basic and acidic residues" evidence="3">
    <location>
        <begin position="694"/>
        <end position="719"/>
    </location>
</feature>
<evidence type="ECO:0000259" key="5">
    <source>
        <dbReference type="PROSITE" id="PS51676"/>
    </source>
</evidence>
<evidence type="ECO:0000313" key="6">
    <source>
        <dbReference type="EMBL" id="JAP49446.1"/>
    </source>
</evidence>
<dbReference type="EMBL" id="GEEE01010632">
    <property type="protein sequence ID" value="JAP52593.1"/>
    <property type="molecule type" value="Transcribed_RNA"/>
</dbReference>
<evidence type="ECO:0000259" key="4">
    <source>
        <dbReference type="PROSITE" id="PS50020"/>
    </source>
</evidence>
<feature type="compositionally biased region" description="Low complexity" evidence="3">
    <location>
        <begin position="57"/>
        <end position="91"/>
    </location>
</feature>
<evidence type="ECO:0000256" key="3">
    <source>
        <dbReference type="SAM" id="MobiDB-lite"/>
    </source>
</evidence>
<dbReference type="FunFam" id="1.10.10.440:FF:000001">
    <property type="entry name" value="Transcription elongation regulator 1 like"/>
    <property type="match status" value="1"/>
</dbReference>
<dbReference type="Gene3D" id="1.10.10.440">
    <property type="entry name" value="FF domain"/>
    <property type="match status" value="2"/>
</dbReference>
<dbReference type="SUPFAM" id="SSF51045">
    <property type="entry name" value="WW domain"/>
    <property type="match status" value="3"/>
</dbReference>
<dbReference type="GO" id="GO:0003712">
    <property type="term" value="F:transcription coregulator activity"/>
    <property type="evidence" value="ECO:0007669"/>
    <property type="project" value="TreeGrafter"/>
</dbReference>
<dbReference type="SUPFAM" id="SSF81698">
    <property type="entry name" value="FF domain"/>
    <property type="match status" value="2"/>
</dbReference>
<feature type="domain" description="FF" evidence="5">
    <location>
        <begin position="885"/>
        <end position="938"/>
    </location>
</feature>
<sequence>MADEAQVASVDCHDATGSDNAPSSPQSKPQRLPIRPPGPPGMPHQFRPAMRPMPPMGFRNPNMRGPRPMPMGMPGSMRGGPPMRPAGMPGFRGPPRPFDGPPGPPFDGPPNRLRGPPPPRYTAHPPRYQLGGEDTDMPEMNPDHSEGFADMEESYNEEFSYMPPGMRPRGPAWNGPPRGPGYAPPFLNGPPGQRPMMNGGPPPGIRGNGPQPDMRPMFGPPGGNSSMYPPPTGTATNFGVPPRQPGLPPPGPMPQGYMQQPRGVPPPHYPQSPDSQVPQPGHFDAQTSAAPSGVPPCLMTQSGGPNAPLRGPPPHGLQGTVTDQPPGSFAAPTNQPVPGVVSSTSSGLAPCPVPSASSAGPQSGILAAPPNASFLPTSSPASNSIPPNPANGSQVNPITSESEYNGPSAISTTASSQPPLLTSTVPPLSYPMHATQFGPPGMCYPGMHMSGVPPPFMPPFMQPGQPSMMPAMNMYGMPPPGTLHMPSAAAPGFGGIPGPNMMHPMPGLMPPNTGGQLTLHPGLGQQGALKQEDIWVENSTADGKNYYYNMRTRETRWDRPEGVTVVRQGEVEKDSNSTVTQPASVLTTQTPAIQTPVAISATPAPVKPPEVAVWTEYKSGEGKAYYHNSRTGETTWEKPKVLADWEGTLGNSSTSVKTPDTSTASTQNAQVKDSPKPVAQSSSATQSNANEAPASEKESNSSTEDQSKKIKEEEEKDASRPISSTPVSGTPWCVVWTGDGRVFFFNPSQRSSVWETPDELKGRADVEKLLEKPPSEAKSTESTETVEEKESQVAQQNKTEASAKSDDSDEPPSKRIKLEVEETPDQTASKKTESEDAVANEKLTSTDAMVVDSDKSQSNENIPVGMETAKEAEERAARERALLPLEVRMKQFREMLIEKQVSAFSTWEKELHKIVFDRRYLLLASRERKQTFESFVKERADEERREKKNKLKEKRERFTELLQEANLSSKSSFSDFSSKYAKDERFKGIEKMRERESLFQEFLSDLRLREKEKHNQKEKVRILFHLFGNVRKKRFS</sequence>
<dbReference type="Gene3D" id="2.20.70.10">
    <property type="match status" value="3"/>
</dbReference>
<dbReference type="PANTHER" id="PTHR15377">
    <property type="entry name" value="TRANSCRIPTION ELONGATION REGULATOR 1"/>
    <property type="match status" value="1"/>
</dbReference>
<feature type="compositionally biased region" description="Pro residues" evidence="3">
    <location>
        <begin position="92"/>
        <end position="108"/>
    </location>
</feature>
<dbReference type="SMART" id="SM00441">
    <property type="entry name" value="FF"/>
    <property type="match status" value="2"/>
</dbReference>
<dbReference type="InterPro" id="IPR002713">
    <property type="entry name" value="FF_domain"/>
</dbReference>
<dbReference type="SMART" id="SM00456">
    <property type="entry name" value="WW"/>
    <property type="match status" value="3"/>
</dbReference>
<feature type="domain" description="WW" evidence="4">
    <location>
        <begin position="730"/>
        <end position="759"/>
    </location>
</feature>
<proteinExistence type="predicted"/>
<feature type="domain" description="WW" evidence="4">
    <location>
        <begin position="608"/>
        <end position="641"/>
    </location>
</feature>
<feature type="compositionally biased region" description="Basic and acidic residues" evidence="3">
    <location>
        <begin position="758"/>
        <end position="791"/>
    </location>
</feature>
<feature type="compositionally biased region" description="Low complexity" evidence="3">
    <location>
        <begin position="336"/>
        <end position="347"/>
    </location>
</feature>
<gene>
    <name evidence="6" type="ORF">TR104697</name>
</gene>
<dbReference type="InterPro" id="IPR001202">
    <property type="entry name" value="WW_dom"/>
</dbReference>
<dbReference type="Pfam" id="PF23517">
    <property type="entry name" value="WW_TCERG1"/>
    <property type="match status" value="1"/>
</dbReference>
<feature type="region of interest" description="Disordered" evidence="3">
    <location>
        <begin position="647"/>
        <end position="732"/>
    </location>
</feature>
<evidence type="ECO:0000256" key="1">
    <source>
        <dbReference type="ARBA" id="ARBA00022737"/>
    </source>
</evidence>